<comment type="subcellular location">
    <subcellularLocation>
        <location evidence="1">Nucleus</location>
    </subcellularLocation>
</comment>
<dbReference type="STRING" id="461836.A0A0L0D2V3"/>
<keyword evidence="6" id="KW-1185">Reference proteome</keyword>
<feature type="compositionally biased region" description="Basic residues" evidence="4">
    <location>
        <begin position="926"/>
        <end position="935"/>
    </location>
</feature>
<dbReference type="OrthoDB" id="285793at2759"/>
<dbReference type="PROSITE" id="PS51542">
    <property type="entry name" value="FYRN"/>
    <property type="match status" value="1"/>
</dbReference>
<keyword evidence="2" id="KW-0539">Nucleus</keyword>
<dbReference type="EMBL" id="GL349443">
    <property type="protein sequence ID" value="KNC46647.1"/>
    <property type="molecule type" value="Genomic_DNA"/>
</dbReference>
<dbReference type="Pfam" id="PF05965">
    <property type="entry name" value="FYRC"/>
    <property type="match status" value="1"/>
</dbReference>
<dbReference type="InterPro" id="IPR003888">
    <property type="entry name" value="FYrich_N"/>
</dbReference>
<feature type="compositionally biased region" description="Polar residues" evidence="4">
    <location>
        <begin position="955"/>
        <end position="973"/>
    </location>
</feature>
<feature type="region of interest" description="Disordered" evidence="4">
    <location>
        <begin position="921"/>
        <end position="988"/>
    </location>
</feature>
<feature type="coiled-coil region" evidence="3">
    <location>
        <begin position="421"/>
        <end position="468"/>
    </location>
</feature>
<dbReference type="GO" id="GO:0005634">
    <property type="term" value="C:nucleus"/>
    <property type="evidence" value="ECO:0007669"/>
    <property type="project" value="UniProtKB-SubCell"/>
</dbReference>
<feature type="compositionally biased region" description="Low complexity" evidence="4">
    <location>
        <begin position="936"/>
        <end position="954"/>
    </location>
</feature>
<dbReference type="GeneID" id="25562719"/>
<proteinExistence type="predicted"/>
<name>A0A0L0D2V3_THETB</name>
<dbReference type="Pfam" id="PF05964">
    <property type="entry name" value="FYRN"/>
    <property type="match status" value="1"/>
</dbReference>
<feature type="region of interest" description="Disordered" evidence="4">
    <location>
        <begin position="859"/>
        <end position="890"/>
    </location>
</feature>
<dbReference type="SMART" id="SM00542">
    <property type="entry name" value="FYRC"/>
    <property type="match status" value="1"/>
</dbReference>
<organism evidence="5 6">
    <name type="scientific">Thecamonas trahens ATCC 50062</name>
    <dbReference type="NCBI Taxonomy" id="461836"/>
    <lineage>
        <taxon>Eukaryota</taxon>
        <taxon>Apusozoa</taxon>
        <taxon>Apusomonadida</taxon>
        <taxon>Apusomonadidae</taxon>
        <taxon>Thecamonas</taxon>
    </lineage>
</organism>
<feature type="compositionally biased region" description="Low complexity" evidence="4">
    <location>
        <begin position="872"/>
        <end position="884"/>
    </location>
</feature>
<accession>A0A0L0D2V3</accession>
<evidence type="ECO:0000313" key="6">
    <source>
        <dbReference type="Proteomes" id="UP000054408"/>
    </source>
</evidence>
<evidence type="ECO:0000313" key="5">
    <source>
        <dbReference type="EMBL" id="KNC46647.1"/>
    </source>
</evidence>
<dbReference type="AlphaFoldDB" id="A0A0L0D2V3"/>
<dbReference type="PANTHER" id="PTHR22715:SF0">
    <property type="entry name" value="TRANSFORMING GROWTH FACTOR BETA REGULATOR 1"/>
    <property type="match status" value="1"/>
</dbReference>
<keyword evidence="3" id="KW-0175">Coiled coil</keyword>
<dbReference type="InterPro" id="IPR040092">
    <property type="entry name" value="TBRG1"/>
</dbReference>
<dbReference type="PROSITE" id="PS51543">
    <property type="entry name" value="FYRC"/>
    <property type="match status" value="1"/>
</dbReference>
<dbReference type="eggNOG" id="KOG4443">
    <property type="taxonomic scope" value="Eukaryota"/>
</dbReference>
<evidence type="ECO:0000256" key="2">
    <source>
        <dbReference type="ARBA" id="ARBA00023242"/>
    </source>
</evidence>
<sequence>MDETEESQKTASGGVVPHLAHELPMDQDQRRAYAEQAWEVMAVVDFCAMFSVALGRLRRISRTALVDDLVDGRGVGTVASIHARLLSILIDHAREHGGAATVGTFGPKPSNPPPKLTTVTSGVSIWDWPYKLRDYLEGYPLPLALCRVNPLEDVLYRDLSLPFQILLMYELVERVLHATDAIRGTLVGITDYDPTAYRTLSMGSDAAGRHYYYFGHADRLSLYRSRQPAEVEASVADAQAETFEGIETGTGETVTALAPSSHKKAQRVLRDVLTPEASDLPAHMHHPLASTPAADGQLGAMELVASNHTEWLAVLEALEGSRKKAERELGADLRVLVFDEIEERLEDAESRAAAAAARAAVAAEAAAAAEAAGLSGRLPARAARARATFGRSSASKDDDSDIDAKLQAAWEQDQERRQRIRAAAEAEARHAAEAAARAAAEAAEARARAEAQRAAEAQRREAARERRRNMDALRAMHKAKLMCFKRVFNSEYMSARRSSSYRRSRTRLEEDTLRAMRESLNLAGVAPPLPPVVRVVPTESAVKLIKPYKRHADGTPVLPATVGKYTVLSLGTVVTDRPGFHAANYIWPVGYKTARTYWTTVDKGDPSEKVLYYSEVLDGGDAPLFRVSSSVDTTMVATETSATAAWSAVVARANKLRPSSTKRQTNSISGPGFFGFTVPTIVHMLQNMPGAEACSAYSATRVAVKGEAGDPAVTAAAKAKAEAEALAVAAARRQTEAAQAAARGGARGEGEVAEAAGGAEAVVKAEAAPLAPQPRKHAYAMLELVQMPEDVFEVAMTQETALVLGMHDFESWVFEYVDTVKVMQNLDIPLTLIGVSSRTRRMVADSVARIERLLLSAPVATPSPSRKRKRSATSTPSRGSSSRRLSAKDDVEISIAEAQSRFPDFDAASLEPGARTFIDGRGELKIKRKRGRKPRSYASGPSAPASSAPAASEPVVTSVNGTSGNDASASGTSPMEVVPTAPVGQPSH</sequence>
<dbReference type="RefSeq" id="XP_013760420.1">
    <property type="nucleotide sequence ID" value="XM_013904966.1"/>
</dbReference>
<dbReference type="Proteomes" id="UP000054408">
    <property type="component" value="Unassembled WGS sequence"/>
</dbReference>
<evidence type="ECO:0000256" key="3">
    <source>
        <dbReference type="SAM" id="Coils"/>
    </source>
</evidence>
<dbReference type="SMART" id="SM00541">
    <property type="entry name" value="FYRN"/>
    <property type="match status" value="1"/>
</dbReference>
<feature type="region of interest" description="Disordered" evidence="4">
    <location>
        <begin position="1"/>
        <end position="21"/>
    </location>
</feature>
<protein>
    <submittedName>
        <fullName evidence="5">Uncharacterized protein</fullName>
    </submittedName>
</protein>
<dbReference type="GO" id="GO:0051726">
    <property type="term" value="P:regulation of cell cycle"/>
    <property type="evidence" value="ECO:0007669"/>
    <property type="project" value="TreeGrafter"/>
</dbReference>
<reference evidence="5 6" key="1">
    <citation type="submission" date="2010-05" db="EMBL/GenBank/DDBJ databases">
        <title>The Genome Sequence of Thecamonas trahens ATCC 50062.</title>
        <authorList>
            <consortium name="The Broad Institute Genome Sequencing Platform"/>
            <person name="Russ C."/>
            <person name="Cuomo C."/>
            <person name="Shea T."/>
            <person name="Young S.K."/>
            <person name="Zeng Q."/>
            <person name="Koehrsen M."/>
            <person name="Haas B."/>
            <person name="Borodovsky M."/>
            <person name="Guigo R."/>
            <person name="Alvarado L."/>
            <person name="Berlin A."/>
            <person name="Bochicchio J."/>
            <person name="Borenstein D."/>
            <person name="Chapman S."/>
            <person name="Chen Z."/>
            <person name="Freedman E."/>
            <person name="Gellesch M."/>
            <person name="Goldberg J."/>
            <person name="Griggs A."/>
            <person name="Gujja S."/>
            <person name="Heilman E."/>
            <person name="Heiman D."/>
            <person name="Hepburn T."/>
            <person name="Howarth C."/>
            <person name="Jen D."/>
            <person name="Larson L."/>
            <person name="Mehta T."/>
            <person name="Park D."/>
            <person name="Pearson M."/>
            <person name="Roberts A."/>
            <person name="Saif S."/>
            <person name="Shenoy N."/>
            <person name="Sisk P."/>
            <person name="Stolte C."/>
            <person name="Sykes S."/>
            <person name="Thomson T."/>
            <person name="Walk T."/>
            <person name="White J."/>
            <person name="Yandava C."/>
            <person name="Burger G."/>
            <person name="Gray M.W."/>
            <person name="Holland P.W.H."/>
            <person name="King N."/>
            <person name="Lang F.B.F."/>
            <person name="Roger A.J."/>
            <person name="Ruiz-Trillo I."/>
            <person name="Lander E."/>
            <person name="Nusbaum C."/>
        </authorList>
    </citation>
    <scope>NUCLEOTIDE SEQUENCE [LARGE SCALE GENOMIC DNA]</scope>
    <source>
        <strain evidence="5 6">ATCC 50062</strain>
    </source>
</reference>
<gene>
    <name evidence="5" type="ORF">AMSG_03084</name>
</gene>
<evidence type="ECO:0000256" key="1">
    <source>
        <dbReference type="ARBA" id="ARBA00004123"/>
    </source>
</evidence>
<dbReference type="InterPro" id="IPR003889">
    <property type="entry name" value="FYrich_C"/>
</dbReference>
<dbReference type="Gene3D" id="3.30.160.360">
    <property type="match status" value="1"/>
</dbReference>
<evidence type="ECO:0000256" key="4">
    <source>
        <dbReference type="SAM" id="MobiDB-lite"/>
    </source>
</evidence>
<dbReference type="PANTHER" id="PTHR22715">
    <property type="entry name" value="TRANSFORMING GROWTH FACTOR BETA REGULATED GENE 1"/>
    <property type="match status" value="1"/>
</dbReference>